<gene>
    <name evidence="2" type="ORF">AVDCRST_MAG45-1061</name>
</gene>
<feature type="region of interest" description="Disordered" evidence="1">
    <location>
        <begin position="68"/>
        <end position="96"/>
    </location>
</feature>
<feature type="compositionally biased region" description="Basic and acidic residues" evidence="1">
    <location>
        <begin position="83"/>
        <end position="96"/>
    </location>
</feature>
<protein>
    <submittedName>
        <fullName evidence="2">Uncharacterized protein</fullName>
    </submittedName>
</protein>
<accession>A0A6J4SN41</accession>
<proteinExistence type="predicted"/>
<reference evidence="2" key="1">
    <citation type="submission" date="2020-02" db="EMBL/GenBank/DDBJ databases">
        <authorList>
            <person name="Meier V. D."/>
        </authorList>
    </citation>
    <scope>NUCLEOTIDE SEQUENCE</scope>
    <source>
        <strain evidence="2">AVDCRST_MAG45</strain>
    </source>
</reference>
<sequence length="96" mass="11039">MPIVSLGPLCHRRSCRGPAWRDDLCPDCWRLARLFGKDPRLFAYQPRDGWRDERDAAELPWEQWEQWEQQASADGRGVADLFASERDGGRGPDDAP</sequence>
<name>A0A6J4SN41_9ACTN</name>
<dbReference type="AlphaFoldDB" id="A0A6J4SN41"/>
<evidence type="ECO:0000313" key="2">
    <source>
        <dbReference type="EMBL" id="CAA9496915.1"/>
    </source>
</evidence>
<evidence type="ECO:0000256" key="1">
    <source>
        <dbReference type="SAM" id="MobiDB-lite"/>
    </source>
</evidence>
<organism evidence="2">
    <name type="scientific">uncultured Solirubrobacterales bacterium</name>
    <dbReference type="NCBI Taxonomy" id="768556"/>
    <lineage>
        <taxon>Bacteria</taxon>
        <taxon>Bacillati</taxon>
        <taxon>Actinomycetota</taxon>
        <taxon>Thermoleophilia</taxon>
        <taxon>Solirubrobacterales</taxon>
        <taxon>environmental samples</taxon>
    </lineage>
</organism>
<dbReference type="EMBL" id="CADCVU010000091">
    <property type="protein sequence ID" value="CAA9496915.1"/>
    <property type="molecule type" value="Genomic_DNA"/>
</dbReference>